<reference evidence="3 4" key="1">
    <citation type="submission" date="2019-02" db="EMBL/GenBank/DDBJ databases">
        <title>Prokaryotic population dynamics and viral predation in marine succession experiment using metagenomics: the confinement effect.</title>
        <authorList>
            <person name="Haro-Moreno J.M."/>
            <person name="Rodriguez-Valera F."/>
            <person name="Lopez-Perez M."/>
        </authorList>
    </citation>
    <scope>NUCLEOTIDE SEQUENCE [LARGE SCALE GENOMIC DNA]</scope>
    <source>
        <strain evidence="3">MED-G157</strain>
    </source>
</reference>
<dbReference type="InterPro" id="IPR050356">
    <property type="entry name" value="SulA_CellDiv_inhibitor"/>
</dbReference>
<dbReference type="GO" id="GO:0006281">
    <property type="term" value="P:DNA repair"/>
    <property type="evidence" value="ECO:0007669"/>
    <property type="project" value="InterPro"/>
</dbReference>
<dbReference type="SUPFAM" id="SSF56672">
    <property type="entry name" value="DNA/RNA polymerases"/>
    <property type="match status" value="1"/>
</dbReference>
<dbReference type="AlphaFoldDB" id="A0A520RZ83"/>
<dbReference type="InterPro" id="IPR043502">
    <property type="entry name" value="DNA/RNA_pol_sf"/>
</dbReference>
<dbReference type="CDD" id="cd03468">
    <property type="entry name" value="PolY_like"/>
    <property type="match status" value="1"/>
</dbReference>
<dbReference type="Proteomes" id="UP000316199">
    <property type="component" value="Unassembled WGS sequence"/>
</dbReference>
<feature type="domain" description="UmuC" evidence="2">
    <location>
        <begin position="28"/>
        <end position="148"/>
    </location>
</feature>
<dbReference type="EMBL" id="SHAG01000031">
    <property type="protein sequence ID" value="RZO75552.1"/>
    <property type="molecule type" value="Genomic_DNA"/>
</dbReference>
<evidence type="ECO:0000313" key="4">
    <source>
        <dbReference type="Proteomes" id="UP000316199"/>
    </source>
</evidence>
<evidence type="ECO:0000256" key="1">
    <source>
        <dbReference type="ARBA" id="ARBA00022763"/>
    </source>
</evidence>
<dbReference type="PANTHER" id="PTHR35369:SF2">
    <property type="entry name" value="BLR3025 PROTEIN"/>
    <property type="match status" value="1"/>
</dbReference>
<accession>A0A520RZ83</accession>
<dbReference type="InterPro" id="IPR001126">
    <property type="entry name" value="UmuC"/>
</dbReference>
<proteinExistence type="predicted"/>
<comment type="caution">
    <text evidence="3">The sequence shown here is derived from an EMBL/GenBank/DDBJ whole genome shotgun (WGS) entry which is preliminary data.</text>
</comment>
<sequence>MIRTYYNGLWICLHFQQLPIEIFTRERTEKPVVVTAKKHVVNLNHSASVLGISIGNSLDTAHILAGNLVSFEKDEEKELATLKHLAQWAYQFTSKVSIKAPNSIQLDVKSSLKLFLGVKNIKSKLQIGLQQMGFSAQIGIHKTPLAALAIAKGGSSSLKNTPIDKLDIEPQIIEELKKIGVYSLTNILDLPQSGLTRRYGVSVIDYLKRLMGEKPDPQIFINEQPDFSSEINFLSEITNLKALLFPMRRLLNELYEFLISRQLSINTFTFKLAHRKNPTKSFHIYLTEPTSNVSTFLLLSELHLEKIRGIQEVDSLKLTARNFFPISSLSGDLFHGTQLQQKDSRITDVSDGEDCNRLFNILNARLGPNVYFQLSQENDHRPEKAWRVIPHDTRPKMPHDFVTINNRPMFLLPKPRKLKLQKNQPFLNGKLLLLHGPERIDYGWWDYNINRDYYVARDNHTNSIYWIFRDRDHQDLQWFLHGIFS</sequence>
<dbReference type="Pfam" id="PF00817">
    <property type="entry name" value="IMS"/>
    <property type="match status" value="1"/>
</dbReference>
<gene>
    <name evidence="3" type="ORF">EVA68_06715</name>
</gene>
<organism evidence="3 4">
    <name type="scientific">OM182 bacterium</name>
    <dbReference type="NCBI Taxonomy" id="2510334"/>
    <lineage>
        <taxon>Bacteria</taxon>
        <taxon>Pseudomonadati</taxon>
        <taxon>Pseudomonadota</taxon>
        <taxon>Gammaproteobacteria</taxon>
        <taxon>OMG group</taxon>
        <taxon>OM182 clade</taxon>
    </lineage>
</organism>
<evidence type="ECO:0000259" key="2">
    <source>
        <dbReference type="Pfam" id="PF00817"/>
    </source>
</evidence>
<evidence type="ECO:0000313" key="3">
    <source>
        <dbReference type="EMBL" id="RZO75552.1"/>
    </source>
</evidence>
<protein>
    <submittedName>
        <fullName evidence="3">DNA polymerase Y family protein</fullName>
    </submittedName>
</protein>
<name>A0A520RZ83_9GAMM</name>
<dbReference type="PANTHER" id="PTHR35369">
    <property type="entry name" value="BLR3025 PROTEIN-RELATED"/>
    <property type="match status" value="1"/>
</dbReference>
<keyword evidence="1" id="KW-0227">DNA damage</keyword>